<dbReference type="EMBL" id="BGPR01002390">
    <property type="protein sequence ID" value="GBM72637.1"/>
    <property type="molecule type" value="Genomic_DNA"/>
</dbReference>
<dbReference type="PANTHER" id="PTHR11439">
    <property type="entry name" value="GAG-POL-RELATED RETROTRANSPOSON"/>
    <property type="match status" value="1"/>
</dbReference>
<accession>A0A4Y2I4H9</accession>
<evidence type="ECO:0008006" key="3">
    <source>
        <dbReference type="Google" id="ProtNLM"/>
    </source>
</evidence>
<name>A0A4Y2I4H9_ARAVE</name>
<keyword evidence="2" id="KW-1185">Reference proteome</keyword>
<dbReference type="Proteomes" id="UP000499080">
    <property type="component" value="Unassembled WGS sequence"/>
</dbReference>
<gene>
    <name evidence="1" type="ORF">AVEN_238222_1</name>
</gene>
<dbReference type="PANTHER" id="PTHR11439:SF483">
    <property type="entry name" value="PEPTIDE SYNTHASE GLIP-LIKE, PUTATIVE (AFU_ORTHOLOGUE AFUA_3G12920)-RELATED"/>
    <property type="match status" value="1"/>
</dbReference>
<evidence type="ECO:0000313" key="1">
    <source>
        <dbReference type="EMBL" id="GBM72637.1"/>
    </source>
</evidence>
<dbReference type="AlphaFoldDB" id="A0A4Y2I4H9"/>
<protein>
    <recommendedName>
        <fullName evidence="3">Retrovirus-related Pol polyprotein from transposon TNT 1-94</fullName>
    </recommendedName>
</protein>
<organism evidence="1 2">
    <name type="scientific">Araneus ventricosus</name>
    <name type="common">Orbweaver spider</name>
    <name type="synonym">Epeira ventricosa</name>
    <dbReference type="NCBI Taxonomy" id="182803"/>
    <lineage>
        <taxon>Eukaryota</taxon>
        <taxon>Metazoa</taxon>
        <taxon>Ecdysozoa</taxon>
        <taxon>Arthropoda</taxon>
        <taxon>Chelicerata</taxon>
        <taxon>Arachnida</taxon>
        <taxon>Araneae</taxon>
        <taxon>Araneomorphae</taxon>
        <taxon>Entelegynae</taxon>
        <taxon>Araneoidea</taxon>
        <taxon>Araneidae</taxon>
        <taxon>Araneus</taxon>
    </lineage>
</organism>
<reference evidence="1 2" key="1">
    <citation type="journal article" date="2019" name="Sci. Rep.">
        <title>Orb-weaving spider Araneus ventricosus genome elucidates the spidroin gene catalogue.</title>
        <authorList>
            <person name="Kono N."/>
            <person name="Nakamura H."/>
            <person name="Ohtoshi R."/>
            <person name="Moran D.A.P."/>
            <person name="Shinohara A."/>
            <person name="Yoshida Y."/>
            <person name="Fujiwara M."/>
            <person name="Mori M."/>
            <person name="Tomita M."/>
            <person name="Arakawa K."/>
        </authorList>
    </citation>
    <scope>NUCLEOTIDE SEQUENCE [LARGE SCALE GENOMIC DNA]</scope>
</reference>
<evidence type="ECO:0000313" key="2">
    <source>
        <dbReference type="Proteomes" id="UP000499080"/>
    </source>
</evidence>
<dbReference type="OrthoDB" id="8063408at2759"/>
<comment type="caution">
    <text evidence="1">The sequence shown here is derived from an EMBL/GenBank/DDBJ whole genome shotgun (WGS) entry which is preliminary data.</text>
</comment>
<sequence>MFLAITKRPDIAFAVNVVSRFQSNPGQVHWNAVKRIFRYLKGTAAYGIEYSPVINSACHLIGYSDADLPMMWTQESLPPGRKYYGFANFYKMLVSDEQGERFHQDIKEMERRYQGRWDVNMMADYCWCLKRDSDVDDKPEKEAS</sequence>
<proteinExistence type="predicted"/>